<gene>
    <name evidence="1" type="ORF">UY32_C0026G0006</name>
</gene>
<evidence type="ECO:0000313" key="2">
    <source>
        <dbReference type="Proteomes" id="UP000034600"/>
    </source>
</evidence>
<accession>A0A0G1UW77</accession>
<dbReference type="Proteomes" id="UP000034600">
    <property type="component" value="Unassembled WGS sequence"/>
</dbReference>
<dbReference type="AlphaFoldDB" id="A0A0G1UW77"/>
<protein>
    <submittedName>
        <fullName evidence="1">Uncharacterized protein</fullName>
    </submittedName>
</protein>
<comment type="caution">
    <text evidence="1">The sequence shown here is derived from an EMBL/GenBank/DDBJ whole genome shotgun (WGS) entry which is preliminary data.</text>
</comment>
<proteinExistence type="predicted"/>
<evidence type="ECO:0000313" key="1">
    <source>
        <dbReference type="EMBL" id="KKU98509.1"/>
    </source>
</evidence>
<name>A0A0G1UW77_9BACT</name>
<reference evidence="1 2" key="1">
    <citation type="journal article" date="2015" name="Nature">
        <title>rRNA introns, odd ribosomes, and small enigmatic genomes across a large radiation of phyla.</title>
        <authorList>
            <person name="Brown C.T."/>
            <person name="Hug L.A."/>
            <person name="Thomas B.C."/>
            <person name="Sharon I."/>
            <person name="Castelle C.J."/>
            <person name="Singh A."/>
            <person name="Wilkins M.J."/>
            <person name="Williams K.H."/>
            <person name="Banfield J.F."/>
        </authorList>
    </citation>
    <scope>NUCLEOTIDE SEQUENCE [LARGE SCALE GENOMIC DNA]</scope>
</reference>
<dbReference type="EMBL" id="LCPO01000026">
    <property type="protein sequence ID" value="KKU98509.1"/>
    <property type="molecule type" value="Genomic_DNA"/>
</dbReference>
<sequence length="83" mass="9070">MFQGIIALPPGRTLDDVRELKPNEGEWRPLPGLFCISDSEPAVAHPNTDGIVGCPACLATEDFTDGHRPPRRFRRALVGSDSE</sequence>
<organism evidence="1 2">
    <name type="scientific">Candidatus Jorgensenbacteria bacterium GW2011_GWC1_48_8</name>
    <dbReference type="NCBI Taxonomy" id="1618666"/>
    <lineage>
        <taxon>Bacteria</taxon>
        <taxon>Candidatus Joergenseniibacteriota</taxon>
    </lineage>
</organism>